<dbReference type="CDD" id="cd09320">
    <property type="entry name" value="TDT_like_2"/>
    <property type="match status" value="1"/>
</dbReference>
<evidence type="ECO:0000256" key="6">
    <source>
        <dbReference type="ARBA" id="ARBA00022989"/>
    </source>
</evidence>
<feature type="transmembrane region" description="Helical" evidence="9">
    <location>
        <begin position="341"/>
        <end position="367"/>
    </location>
</feature>
<dbReference type="PANTHER" id="PTHR31686:SF1">
    <property type="entry name" value="SULFITE EFFLUX PUMP SSU1"/>
    <property type="match status" value="1"/>
</dbReference>
<keyword evidence="7 9" id="KW-0472">Membrane</keyword>
<feature type="transmembrane region" description="Helical" evidence="9">
    <location>
        <begin position="107"/>
        <end position="129"/>
    </location>
</feature>
<feature type="compositionally biased region" description="Polar residues" evidence="8">
    <location>
        <begin position="8"/>
        <end position="19"/>
    </location>
</feature>
<keyword evidence="4" id="KW-1003">Cell membrane</keyword>
<proteinExistence type="inferred from homology"/>
<evidence type="ECO:0000313" key="11">
    <source>
        <dbReference type="Proteomes" id="UP000277858"/>
    </source>
</evidence>
<feature type="transmembrane region" description="Helical" evidence="9">
    <location>
        <begin position="144"/>
        <end position="163"/>
    </location>
</feature>
<evidence type="ECO:0000256" key="3">
    <source>
        <dbReference type="ARBA" id="ARBA00022448"/>
    </source>
</evidence>
<evidence type="ECO:0000256" key="9">
    <source>
        <dbReference type="SAM" id="Phobius"/>
    </source>
</evidence>
<comment type="similarity">
    <text evidence="2">Belongs to the tellurite-resistance/dicarboxylate transporter (TDT) family.</text>
</comment>
<feature type="transmembrane region" description="Helical" evidence="9">
    <location>
        <begin position="317"/>
        <end position="335"/>
    </location>
</feature>
<keyword evidence="11" id="KW-1185">Reference proteome</keyword>
<evidence type="ECO:0000313" key="10">
    <source>
        <dbReference type="EMBL" id="VEI03055.1"/>
    </source>
</evidence>
<feature type="transmembrane region" description="Helical" evidence="9">
    <location>
        <begin position="239"/>
        <end position="264"/>
    </location>
</feature>
<dbReference type="InterPro" id="IPR004695">
    <property type="entry name" value="SLAC1/Mae1/Ssu1/TehA"/>
</dbReference>
<feature type="transmembrane region" description="Helical" evidence="9">
    <location>
        <begin position="65"/>
        <end position="87"/>
    </location>
</feature>
<evidence type="ECO:0000256" key="8">
    <source>
        <dbReference type="SAM" id="MobiDB-lite"/>
    </source>
</evidence>
<dbReference type="Proteomes" id="UP000277858">
    <property type="component" value="Chromosome"/>
</dbReference>
<comment type="subcellular location">
    <subcellularLocation>
        <location evidence="1">Cell membrane</location>
        <topology evidence="1">Multi-pass membrane protein</topology>
    </subcellularLocation>
</comment>
<feature type="region of interest" description="Disordered" evidence="8">
    <location>
        <begin position="1"/>
        <end position="20"/>
    </location>
</feature>
<keyword evidence="5 9" id="KW-0812">Transmembrane</keyword>
<dbReference type="STRING" id="1122997.GCA_000425285_02215"/>
<dbReference type="InterPro" id="IPR051629">
    <property type="entry name" value="Sulfite_efflux_TDT"/>
</dbReference>
<dbReference type="EMBL" id="LR134473">
    <property type="protein sequence ID" value="VEI03055.1"/>
    <property type="molecule type" value="Genomic_DNA"/>
</dbReference>
<evidence type="ECO:0000256" key="4">
    <source>
        <dbReference type="ARBA" id="ARBA00022475"/>
    </source>
</evidence>
<keyword evidence="3" id="KW-0813">Transport</keyword>
<evidence type="ECO:0000256" key="2">
    <source>
        <dbReference type="ARBA" id="ARBA00008566"/>
    </source>
</evidence>
<evidence type="ECO:0000256" key="7">
    <source>
        <dbReference type="ARBA" id="ARBA00023136"/>
    </source>
</evidence>
<protein>
    <submittedName>
        <fullName evidence="10">C4-dicarboxylate transporter/malic acid transport protein</fullName>
    </submittedName>
</protein>
<sequence length="383" mass="40069">MRHMVTTRHPSPSVATTPSDPIAVEPLPAPALVPMGPPWWGAVMGTGILSTLTQLHIGTSTPGAVLARCLLVAGWLLMVSFATLFLLRVRRSAQVWRDSVSGVGSSAWGMVAMGILAVGSATGTVLPAWSPALASAAWTADRTLWVIGTLIGFLSTFGFAVGLLRHRPKEPRPAWGLAIVPPMVSATSGAPFVAQISSPLLSLGLLAFLIACFVCSLTLGIVIFTAAYHHHLRIEPIPVPLSISAWIPLGVVGQSTAAAQAIAAQSGRFLTPESVPAAQAVADGYGYLMLSIAVPLVLLAISVTLHGVRNGMPFSPGWWALTFPIGTLSLGALNLSKGSDLAGYSLASTLTWIVLLGTWTLCVIASLRPLVLQQAARTRRLHA</sequence>
<accession>A0A448NYQ5</accession>
<keyword evidence="6 9" id="KW-1133">Transmembrane helix</keyword>
<gene>
    <name evidence="10" type="ORF">NCTC13652_01253</name>
</gene>
<feature type="transmembrane region" description="Helical" evidence="9">
    <location>
        <begin position="284"/>
        <end position="305"/>
    </location>
</feature>
<feature type="transmembrane region" description="Helical" evidence="9">
    <location>
        <begin position="200"/>
        <end position="227"/>
    </location>
</feature>
<dbReference type="Gene3D" id="1.50.10.150">
    <property type="entry name" value="Voltage-dependent anion channel"/>
    <property type="match status" value="1"/>
</dbReference>
<name>A0A448NYQ5_9ACTN</name>
<dbReference type="PANTHER" id="PTHR31686">
    <property type="match status" value="1"/>
</dbReference>
<dbReference type="GO" id="GO:0005886">
    <property type="term" value="C:plasma membrane"/>
    <property type="evidence" value="ECO:0007669"/>
    <property type="project" value="UniProtKB-SubCell"/>
</dbReference>
<organism evidence="10 11">
    <name type="scientific">Acidipropionibacterium jensenii</name>
    <dbReference type="NCBI Taxonomy" id="1749"/>
    <lineage>
        <taxon>Bacteria</taxon>
        <taxon>Bacillati</taxon>
        <taxon>Actinomycetota</taxon>
        <taxon>Actinomycetes</taxon>
        <taxon>Propionibacteriales</taxon>
        <taxon>Propionibacteriaceae</taxon>
        <taxon>Acidipropionibacterium</taxon>
    </lineage>
</organism>
<dbReference type="InterPro" id="IPR038665">
    <property type="entry name" value="Voltage-dep_anion_channel_sf"/>
</dbReference>
<dbReference type="GO" id="GO:0055085">
    <property type="term" value="P:transmembrane transport"/>
    <property type="evidence" value="ECO:0007669"/>
    <property type="project" value="InterPro"/>
</dbReference>
<dbReference type="Pfam" id="PF03595">
    <property type="entry name" value="SLAC1"/>
    <property type="match status" value="1"/>
</dbReference>
<feature type="transmembrane region" description="Helical" evidence="9">
    <location>
        <begin position="175"/>
        <end position="194"/>
    </location>
</feature>
<evidence type="ECO:0000256" key="5">
    <source>
        <dbReference type="ARBA" id="ARBA00022692"/>
    </source>
</evidence>
<dbReference type="AlphaFoldDB" id="A0A448NYQ5"/>
<reference evidence="10 11" key="1">
    <citation type="submission" date="2018-12" db="EMBL/GenBank/DDBJ databases">
        <authorList>
            <consortium name="Pathogen Informatics"/>
        </authorList>
    </citation>
    <scope>NUCLEOTIDE SEQUENCE [LARGE SCALE GENOMIC DNA]</scope>
    <source>
        <strain evidence="10 11">NCTC13652</strain>
    </source>
</reference>
<evidence type="ECO:0000256" key="1">
    <source>
        <dbReference type="ARBA" id="ARBA00004651"/>
    </source>
</evidence>